<keyword evidence="4" id="KW-1185">Reference proteome</keyword>
<evidence type="ECO:0000256" key="1">
    <source>
        <dbReference type="SAM" id="MobiDB-lite"/>
    </source>
</evidence>
<protein>
    <recommendedName>
        <fullName evidence="2">Heterokaryon incompatibility domain-containing protein</fullName>
    </recommendedName>
</protein>
<name>A0A9P8KZC5_9PEZI</name>
<feature type="region of interest" description="Disordered" evidence="1">
    <location>
        <begin position="760"/>
        <end position="807"/>
    </location>
</feature>
<dbReference type="InterPro" id="IPR010730">
    <property type="entry name" value="HET"/>
</dbReference>
<dbReference type="AlphaFoldDB" id="A0A9P8KZC5"/>
<dbReference type="Proteomes" id="UP000698800">
    <property type="component" value="Unassembled WGS sequence"/>
</dbReference>
<gene>
    <name evidence="3" type="ORF">FGG08_002271</name>
</gene>
<dbReference type="EMBL" id="JAGHQL010000033">
    <property type="protein sequence ID" value="KAH0543413.1"/>
    <property type="molecule type" value="Genomic_DNA"/>
</dbReference>
<dbReference type="OrthoDB" id="2958217at2759"/>
<comment type="caution">
    <text evidence="3">The sequence shown here is derived from an EMBL/GenBank/DDBJ whole genome shotgun (WGS) entry which is preliminary data.</text>
</comment>
<organism evidence="3 4">
    <name type="scientific">Glutinoglossum americanum</name>
    <dbReference type="NCBI Taxonomy" id="1670608"/>
    <lineage>
        <taxon>Eukaryota</taxon>
        <taxon>Fungi</taxon>
        <taxon>Dikarya</taxon>
        <taxon>Ascomycota</taxon>
        <taxon>Pezizomycotina</taxon>
        <taxon>Geoglossomycetes</taxon>
        <taxon>Geoglossales</taxon>
        <taxon>Geoglossaceae</taxon>
        <taxon>Glutinoglossum</taxon>
    </lineage>
</organism>
<evidence type="ECO:0000313" key="3">
    <source>
        <dbReference type="EMBL" id="KAH0543413.1"/>
    </source>
</evidence>
<reference evidence="3" key="1">
    <citation type="submission" date="2021-03" db="EMBL/GenBank/DDBJ databases">
        <title>Comparative genomics and phylogenomic investigation of the class Geoglossomycetes provide insights into ecological specialization and systematics.</title>
        <authorList>
            <person name="Melie T."/>
            <person name="Pirro S."/>
            <person name="Miller A.N."/>
            <person name="Quandt A."/>
        </authorList>
    </citation>
    <scope>NUCLEOTIDE SEQUENCE</scope>
    <source>
        <strain evidence="3">GBOQ0MN5Z8</strain>
    </source>
</reference>
<dbReference type="PANTHER" id="PTHR33112">
    <property type="entry name" value="DOMAIN PROTEIN, PUTATIVE-RELATED"/>
    <property type="match status" value="1"/>
</dbReference>
<evidence type="ECO:0000313" key="4">
    <source>
        <dbReference type="Proteomes" id="UP000698800"/>
    </source>
</evidence>
<dbReference type="Pfam" id="PF06985">
    <property type="entry name" value="HET"/>
    <property type="match status" value="1"/>
</dbReference>
<feature type="compositionally biased region" description="Acidic residues" evidence="1">
    <location>
        <begin position="769"/>
        <end position="789"/>
    </location>
</feature>
<sequence>MSLPYWYHKIREGKDVSPPSLCSVCRSLKLTPATFAPDPSHTGCDYSTKRTLLIRPFEQIEGQKNCALCRLIQQAVGLSHPDGVVVEGGLRCELQTSLHRDHGNSGDYLGEVRYRILQLFLKSGKENSESEATIVDILPVDSIKFPGYFIGRRIDSDTINFSLVKGWINNCQRTHRGPCRYFIGRRFREVSPYIRVIDIEEACLTRLPPRCRYTALSYVWGDYRTSKMFVALRKNISSLSGPGSLVPLLDKLPPVVRDALYFVRSIGERYLWVDSVCIVQDDEEEKHHIINKMNLVYGNAFLTLFAATGIDASAGLPGVKPFSRGRQQPIEQIGRELELMIPHSVEDIMTSTWATRGWTYVEWYQESFFSKRKLSFINGRVFYTCRSGSFREDLTRSHSTLQQKYRDVGPADWQPSLPISSFSGYDPVAYRFCFLNYVQVFTKRNLSSDSDILNAFAGITDYLNFEIGLGVFFGIPVSTLGLDILWQPYDFLRRRVGFPSWSWVGWKGPVLMARGEKLTRSGDYARKCYTKDKAWLARLFFIPFYIFDEEDQKFHILASAENKGSKGQRSGPKTPAMVGGVTMPLDSPTPITPRSDPGQLPPIDREKDWSFDPRYEDLSPLLSRIGSAIAPPSIALPRLPHSTTSRLNNQTLLFHTLTARIYISSLDSNGSPCKPAPSIDPVISAIPCVFLYDEMGAVVGLGWLCDEDLHNSLGKKSQELQDNGASGRLQVEVAVLSGPITGNWRHTDYWHVIDYEEEIEDQGASTGSDESDTDDAEDPGDDTTTDSDSDSAAPASEVTQASGPAIIIPDELMDQLPQARPRGDDNPLEANEMKCFGSKYCQVMLLGRPGKGFTEQGSDYPIKERIGLGEIREDLLGDIKGLAWRDVLLR</sequence>
<accession>A0A9P8KZC5</accession>
<proteinExistence type="predicted"/>
<dbReference type="PANTHER" id="PTHR33112:SF12">
    <property type="entry name" value="HETEROKARYON INCOMPATIBILITY DOMAIN-CONTAINING PROTEIN"/>
    <property type="match status" value="1"/>
</dbReference>
<feature type="region of interest" description="Disordered" evidence="1">
    <location>
        <begin position="586"/>
        <end position="606"/>
    </location>
</feature>
<evidence type="ECO:0000259" key="2">
    <source>
        <dbReference type="Pfam" id="PF06985"/>
    </source>
</evidence>
<feature type="domain" description="Heterokaryon incompatibility" evidence="2">
    <location>
        <begin position="213"/>
        <end position="362"/>
    </location>
</feature>